<proteinExistence type="predicted"/>
<protein>
    <submittedName>
        <fullName evidence="1">Uncharacterized protein</fullName>
    </submittedName>
</protein>
<dbReference type="Proteomes" id="UP000310108">
    <property type="component" value="Unassembled WGS sequence"/>
</dbReference>
<gene>
    <name evidence="1" type="ORF">CTA1_10058</name>
</gene>
<dbReference type="EMBL" id="PJEX01000003">
    <property type="protein sequence ID" value="TKW59971.1"/>
    <property type="molecule type" value="Genomic_DNA"/>
</dbReference>
<comment type="caution">
    <text evidence="1">The sequence shown here is derived from an EMBL/GenBank/DDBJ whole genome shotgun (WGS) entry which is preliminary data.</text>
</comment>
<evidence type="ECO:0000313" key="1">
    <source>
        <dbReference type="EMBL" id="TKW59971.1"/>
    </source>
</evidence>
<sequence length="123" mass="13664">MFPAQWFCDVVDIARVHIARVHIAALPLLDVQSERHIAYANQFNINDLLDVLREVQPDRTFPEDLPDLASDQDIVANDKATELIKRLQGGKGWTSLRNCIAPLAGHYAAEESGSKQCVDQVGV</sequence>
<evidence type="ECO:0000313" key="2">
    <source>
        <dbReference type="Proteomes" id="UP000310108"/>
    </source>
</evidence>
<keyword evidence="2" id="KW-1185">Reference proteome</keyword>
<dbReference type="STRING" id="1306861.A0A4U6XVJ8"/>
<dbReference type="AlphaFoldDB" id="A0A4U6XVJ8"/>
<dbReference type="Gene3D" id="3.40.50.720">
    <property type="entry name" value="NAD(P)-binding Rossmann-like Domain"/>
    <property type="match status" value="1"/>
</dbReference>
<organism evidence="1 2">
    <name type="scientific">Colletotrichum tanaceti</name>
    <dbReference type="NCBI Taxonomy" id="1306861"/>
    <lineage>
        <taxon>Eukaryota</taxon>
        <taxon>Fungi</taxon>
        <taxon>Dikarya</taxon>
        <taxon>Ascomycota</taxon>
        <taxon>Pezizomycotina</taxon>
        <taxon>Sordariomycetes</taxon>
        <taxon>Hypocreomycetidae</taxon>
        <taxon>Glomerellales</taxon>
        <taxon>Glomerellaceae</taxon>
        <taxon>Colletotrichum</taxon>
        <taxon>Colletotrichum destructivum species complex</taxon>
    </lineage>
</organism>
<accession>A0A4U6XVJ8</accession>
<name>A0A4U6XVJ8_9PEZI</name>
<reference evidence="1 2" key="1">
    <citation type="journal article" date="2019" name="PLoS ONE">
        <title>Comparative genome analysis indicates high evolutionary potential of pathogenicity genes in Colletotrichum tanaceti.</title>
        <authorList>
            <person name="Lelwala R.V."/>
            <person name="Korhonen P.K."/>
            <person name="Young N.D."/>
            <person name="Scott J.B."/>
            <person name="Ades P.A."/>
            <person name="Gasser R.B."/>
            <person name="Taylor P.W.J."/>
        </authorList>
    </citation>
    <scope>NUCLEOTIDE SEQUENCE [LARGE SCALE GENOMIC DNA]</scope>
    <source>
        <strain evidence="1">BRIP57314</strain>
    </source>
</reference>